<gene>
    <name evidence="1" type="ORF">SCANT_v1c04600</name>
</gene>
<evidence type="ECO:0000313" key="1">
    <source>
        <dbReference type="EMBL" id="ALD66366.1"/>
    </source>
</evidence>
<keyword evidence="2" id="KW-1185">Reference proteome</keyword>
<dbReference type="KEGG" id="scj:SCANT_v1c04600"/>
<dbReference type="EMBL" id="CP012622">
    <property type="protein sequence ID" value="ALD66366.1"/>
    <property type="molecule type" value="Genomic_DNA"/>
</dbReference>
<reference evidence="1 2" key="1">
    <citation type="journal article" date="2015" name="Genome Announc.">
        <title>Complete Genome Sequence of Spiroplasma cantharicola CC-1T (DSM 21588), a Bacterium Isolated from Soldier Beetle (Cantharis carolinus).</title>
        <authorList>
            <person name="Lo W.S."/>
            <person name="Liu P.Y."/>
            <person name="Kuo C.H."/>
        </authorList>
    </citation>
    <scope>NUCLEOTIDE SEQUENCE [LARGE SCALE GENOMIC DNA]</scope>
    <source>
        <strain evidence="1 2">CC-1</strain>
    </source>
</reference>
<dbReference type="AlphaFoldDB" id="A0A0M4JIE5"/>
<protein>
    <submittedName>
        <fullName evidence="1">Uncharacterized protein</fullName>
    </submittedName>
</protein>
<evidence type="ECO:0000313" key="2">
    <source>
        <dbReference type="Proteomes" id="UP000063919"/>
    </source>
</evidence>
<dbReference type="RefSeq" id="WP_053946128.1">
    <property type="nucleotide sequence ID" value="NZ_CP012622.1"/>
</dbReference>
<dbReference type="PATRIC" id="fig|362837.3.peg.469"/>
<name>A0A0M4JIE5_9MOLU</name>
<proteinExistence type="predicted"/>
<organism evidence="1 2">
    <name type="scientific">Spiroplasma cantharicola</name>
    <dbReference type="NCBI Taxonomy" id="362837"/>
    <lineage>
        <taxon>Bacteria</taxon>
        <taxon>Bacillati</taxon>
        <taxon>Mycoplasmatota</taxon>
        <taxon>Mollicutes</taxon>
        <taxon>Entomoplasmatales</taxon>
        <taxon>Spiroplasmataceae</taxon>
        <taxon>Spiroplasma</taxon>
    </lineage>
</organism>
<sequence length="95" mass="11472">MEIERYSNPDMNKVFEWIEKSVYIAFYADSIEQLRTYENDIILKYNRANLKAIKLDAINKINVLNKILDLDIMDDIENNIYKYRDNLEEYLLTIN</sequence>
<accession>A0A0M4JIE5</accession>
<dbReference type="Proteomes" id="UP000063919">
    <property type="component" value="Chromosome"/>
</dbReference>
<dbReference type="STRING" id="362837.SCANT_v1c04600"/>